<dbReference type="Proteomes" id="UP000033647">
    <property type="component" value="Unassembled WGS sequence"/>
</dbReference>
<comment type="caution">
    <text evidence="1">The sequence shown here is derived from an EMBL/GenBank/DDBJ whole genome shotgun (WGS) entry which is preliminary data.</text>
</comment>
<reference evidence="1 2" key="1">
    <citation type="submission" date="2015-03" db="EMBL/GenBank/DDBJ databases">
        <title>RNA-seq based gene annotation and comparative genomics of four Zymoseptoria species reveal species-specific pathogenicity related genes and transposable element activity.</title>
        <authorList>
            <person name="Grandaubert J."/>
            <person name="Bhattacharyya A."/>
            <person name="Stukenbrock E.H."/>
        </authorList>
    </citation>
    <scope>NUCLEOTIDE SEQUENCE [LARGE SCALE GENOMIC DNA]</scope>
    <source>
        <strain evidence="1 2">Zb18110</strain>
    </source>
</reference>
<accession>A0A0F4GIN4</accession>
<evidence type="ECO:0000313" key="1">
    <source>
        <dbReference type="EMBL" id="KJX97123.1"/>
    </source>
</evidence>
<protein>
    <submittedName>
        <fullName evidence="1">Uncharacterized protein</fullName>
    </submittedName>
</protein>
<sequence>NYRRASSDYSVSRFRYLESIETPPPYAKLPAYTYTLPEPTSSGYLSYPFPDSTSYG</sequence>
<evidence type="ECO:0000313" key="2">
    <source>
        <dbReference type="Proteomes" id="UP000033647"/>
    </source>
</evidence>
<gene>
    <name evidence="1" type="ORF">TI39_contig554g00001</name>
</gene>
<organism evidence="1 2">
    <name type="scientific">Zymoseptoria brevis</name>
    <dbReference type="NCBI Taxonomy" id="1047168"/>
    <lineage>
        <taxon>Eukaryota</taxon>
        <taxon>Fungi</taxon>
        <taxon>Dikarya</taxon>
        <taxon>Ascomycota</taxon>
        <taxon>Pezizomycotina</taxon>
        <taxon>Dothideomycetes</taxon>
        <taxon>Dothideomycetidae</taxon>
        <taxon>Mycosphaerellales</taxon>
        <taxon>Mycosphaerellaceae</taxon>
        <taxon>Zymoseptoria</taxon>
    </lineage>
</organism>
<feature type="non-terminal residue" evidence="1">
    <location>
        <position position="1"/>
    </location>
</feature>
<keyword evidence="2" id="KW-1185">Reference proteome</keyword>
<name>A0A0F4GIN4_9PEZI</name>
<dbReference type="AlphaFoldDB" id="A0A0F4GIN4"/>
<dbReference type="EMBL" id="LAFY01000546">
    <property type="protein sequence ID" value="KJX97123.1"/>
    <property type="molecule type" value="Genomic_DNA"/>
</dbReference>
<proteinExistence type="predicted"/>